<proteinExistence type="predicted"/>
<feature type="transmembrane region" description="Helical" evidence="1">
    <location>
        <begin position="246"/>
        <end position="263"/>
    </location>
</feature>
<feature type="transmembrane region" description="Helical" evidence="1">
    <location>
        <begin position="123"/>
        <end position="142"/>
    </location>
</feature>
<organism evidence="2 3">
    <name type="scientific">Sphingomonas floccifaciens</name>
    <dbReference type="NCBI Taxonomy" id="1844115"/>
    <lineage>
        <taxon>Bacteria</taxon>
        <taxon>Pseudomonadati</taxon>
        <taxon>Pseudomonadota</taxon>
        <taxon>Alphaproteobacteria</taxon>
        <taxon>Sphingomonadales</taxon>
        <taxon>Sphingomonadaceae</taxon>
        <taxon>Sphingomonas</taxon>
    </lineage>
</organism>
<dbReference type="RefSeq" id="WP_380940753.1">
    <property type="nucleotide sequence ID" value="NZ_JBHUFC010000003.1"/>
</dbReference>
<comment type="caution">
    <text evidence="2">The sequence shown here is derived from an EMBL/GenBank/DDBJ whole genome shotgun (WGS) entry which is preliminary data.</text>
</comment>
<dbReference type="Proteomes" id="UP001597283">
    <property type="component" value="Unassembled WGS sequence"/>
</dbReference>
<feature type="transmembrane region" description="Helical" evidence="1">
    <location>
        <begin position="270"/>
        <end position="295"/>
    </location>
</feature>
<protein>
    <recommendedName>
        <fullName evidence="4">AcrB/AcrD/AcrF family protein</fullName>
    </recommendedName>
</protein>
<keyword evidence="1" id="KW-0472">Membrane</keyword>
<dbReference type="EMBL" id="JBHUFC010000003">
    <property type="protein sequence ID" value="MFD1788368.1"/>
    <property type="molecule type" value="Genomic_DNA"/>
</dbReference>
<evidence type="ECO:0000313" key="2">
    <source>
        <dbReference type="EMBL" id="MFD1788368.1"/>
    </source>
</evidence>
<feature type="transmembrane region" description="Helical" evidence="1">
    <location>
        <begin position="179"/>
        <end position="205"/>
    </location>
</feature>
<feature type="transmembrane region" description="Helical" evidence="1">
    <location>
        <begin position="217"/>
        <end position="234"/>
    </location>
</feature>
<keyword evidence="1" id="KW-1133">Transmembrane helix</keyword>
<feature type="transmembrane region" description="Helical" evidence="1">
    <location>
        <begin position="394"/>
        <end position="416"/>
    </location>
</feature>
<feature type="transmembrane region" description="Helical" evidence="1">
    <location>
        <begin position="98"/>
        <end position="117"/>
    </location>
</feature>
<feature type="transmembrane region" description="Helical" evidence="1">
    <location>
        <begin position="370"/>
        <end position="387"/>
    </location>
</feature>
<evidence type="ECO:0008006" key="4">
    <source>
        <dbReference type="Google" id="ProtNLM"/>
    </source>
</evidence>
<feature type="transmembrane region" description="Helical" evidence="1">
    <location>
        <begin position="348"/>
        <end position="364"/>
    </location>
</feature>
<reference evidence="3" key="1">
    <citation type="journal article" date="2019" name="Int. J. Syst. Evol. Microbiol.">
        <title>The Global Catalogue of Microorganisms (GCM) 10K type strain sequencing project: providing services to taxonomists for standard genome sequencing and annotation.</title>
        <authorList>
            <consortium name="The Broad Institute Genomics Platform"/>
            <consortium name="The Broad Institute Genome Sequencing Center for Infectious Disease"/>
            <person name="Wu L."/>
            <person name="Ma J."/>
        </authorList>
    </citation>
    <scope>NUCLEOTIDE SEQUENCE [LARGE SCALE GENOMIC DNA]</scope>
    <source>
        <strain evidence="3">Q85</strain>
    </source>
</reference>
<keyword evidence="3" id="KW-1185">Reference proteome</keyword>
<accession>A0ABW4NEJ6</accession>
<feature type="transmembrane region" description="Helical" evidence="1">
    <location>
        <begin position="315"/>
        <end position="341"/>
    </location>
</feature>
<evidence type="ECO:0000313" key="3">
    <source>
        <dbReference type="Proteomes" id="UP001597283"/>
    </source>
</evidence>
<gene>
    <name evidence="2" type="ORF">ACFSC3_12375</name>
</gene>
<evidence type="ECO:0000256" key="1">
    <source>
        <dbReference type="SAM" id="Phobius"/>
    </source>
</evidence>
<name>A0ABW4NEJ6_9SPHN</name>
<keyword evidence="1" id="KW-0812">Transmembrane</keyword>
<sequence>MVARLRPLLPLIAVTMLLGIAWTLADWQRLSRVMLPDTDDAMRLQQIRDWIAGQGFADVSQHRLAGGLAMHWSRIGDVVPAAVILLVRPFTGTTAAEIAAVVLWPLVQFAALLVLIRDLTQRLAPSAGMTAAVLIALAYPASSLFLPGRIDHHALQLLLVLVQLRALLAAPGYASGAVIGGAVAMGAAIGLETLPFAIVTSGIVVVERLRGDGRRQAGFGLALAGGLVVLLPMTGTGGVCDTVQPLLPYAAAGGLALAALARIDRHRLALLLVAGGALVLLAWPVATACLSGPYGTVDPLVARLWLARVGEAQPLLSASPAIAIGYAGLMIAGLIATLLHIRRGGRGWWLLLAYQATAFAITLFQLRGAYVGAALAVVPIAAWLAEARAHGRTAVVLSLWIAGAGIGYPLAAGFAAPKVALAATGIDCSDAGMIDRLAALPPGRVMTGIDAGSYILAGTAHSVIAAPYHRNNAGNAAMYRFFLGSPSEAERIARRWNVRYVALCPGMFGGMRPPAGSIGAGAVPSWLHPLDRSRTLFRVKVPQG</sequence>